<accession>A0A914V0T1</accession>
<name>A0A914V0T1_9BILA</name>
<feature type="compositionally biased region" description="Low complexity" evidence="1">
    <location>
        <begin position="1"/>
        <end position="12"/>
    </location>
</feature>
<keyword evidence="2" id="KW-1185">Reference proteome</keyword>
<dbReference type="Proteomes" id="UP000887566">
    <property type="component" value="Unplaced"/>
</dbReference>
<dbReference type="WBParaSite" id="PSAMB.scaffold14255size1946.g35951.t1">
    <property type="protein sequence ID" value="PSAMB.scaffold14255size1946.g35951.t1"/>
    <property type="gene ID" value="PSAMB.scaffold14255size1946.g35951"/>
</dbReference>
<sequence length="53" mass="5542">TTAAAGAQAEDAFQPTTSDASVGDLRMADQELDQNMDWLDLMLPSLPSPGAYG</sequence>
<protein>
    <submittedName>
        <fullName evidence="3">Uncharacterized protein</fullName>
    </submittedName>
</protein>
<evidence type="ECO:0000313" key="2">
    <source>
        <dbReference type="Proteomes" id="UP000887566"/>
    </source>
</evidence>
<evidence type="ECO:0000256" key="1">
    <source>
        <dbReference type="SAM" id="MobiDB-lite"/>
    </source>
</evidence>
<feature type="region of interest" description="Disordered" evidence="1">
    <location>
        <begin position="1"/>
        <end position="20"/>
    </location>
</feature>
<proteinExistence type="predicted"/>
<organism evidence="2 3">
    <name type="scientific">Plectus sambesii</name>
    <dbReference type="NCBI Taxonomy" id="2011161"/>
    <lineage>
        <taxon>Eukaryota</taxon>
        <taxon>Metazoa</taxon>
        <taxon>Ecdysozoa</taxon>
        <taxon>Nematoda</taxon>
        <taxon>Chromadorea</taxon>
        <taxon>Plectida</taxon>
        <taxon>Plectina</taxon>
        <taxon>Plectoidea</taxon>
        <taxon>Plectidae</taxon>
        <taxon>Plectus</taxon>
    </lineage>
</organism>
<dbReference type="AlphaFoldDB" id="A0A914V0T1"/>
<reference evidence="3" key="1">
    <citation type="submission" date="2022-11" db="UniProtKB">
        <authorList>
            <consortium name="WormBaseParasite"/>
        </authorList>
    </citation>
    <scope>IDENTIFICATION</scope>
</reference>
<evidence type="ECO:0000313" key="3">
    <source>
        <dbReference type="WBParaSite" id="PSAMB.scaffold14255size1946.g35951.t1"/>
    </source>
</evidence>